<evidence type="ECO:0000313" key="3">
    <source>
        <dbReference type="EMBL" id="KAG2606813.1"/>
    </source>
</evidence>
<evidence type="ECO:0000259" key="2">
    <source>
        <dbReference type="Pfam" id="PF07859"/>
    </source>
</evidence>
<accession>A0A8T0TC51</accession>
<dbReference type="EMBL" id="CM029044">
    <property type="protein sequence ID" value="KAG2606813.1"/>
    <property type="molecule type" value="Genomic_DNA"/>
</dbReference>
<dbReference type="Pfam" id="PF07859">
    <property type="entry name" value="Abhydrolase_3"/>
    <property type="match status" value="1"/>
</dbReference>
<comment type="caution">
    <text evidence="3">The sequence shown here is derived from an EMBL/GenBank/DDBJ whole genome shotgun (WGS) entry which is preliminary data.</text>
</comment>
<gene>
    <name evidence="3" type="ORF">PVAP13_4NG230597</name>
</gene>
<name>A0A8T0TC51_PANVG</name>
<dbReference type="InterPro" id="IPR029058">
    <property type="entry name" value="AB_hydrolase_fold"/>
</dbReference>
<dbReference type="Gene3D" id="3.40.50.1820">
    <property type="entry name" value="alpha/beta hydrolase"/>
    <property type="match status" value="1"/>
</dbReference>
<dbReference type="PANTHER" id="PTHR23024">
    <property type="entry name" value="ARYLACETAMIDE DEACETYLASE"/>
    <property type="match status" value="1"/>
</dbReference>
<evidence type="ECO:0000256" key="1">
    <source>
        <dbReference type="SAM" id="MobiDB-lite"/>
    </source>
</evidence>
<proteinExistence type="predicted"/>
<dbReference type="GO" id="GO:0016787">
    <property type="term" value="F:hydrolase activity"/>
    <property type="evidence" value="ECO:0007669"/>
    <property type="project" value="InterPro"/>
</dbReference>
<dbReference type="Proteomes" id="UP000823388">
    <property type="component" value="Chromosome 4N"/>
</dbReference>
<dbReference type="InterPro" id="IPR013094">
    <property type="entry name" value="AB_hydrolase_3"/>
</dbReference>
<sequence>MSSPRAPHVVEDCLGIVQLLSDGTVRRSTDYSVFPLLGGVPTGLHVQWKDVVYDAARGLRLRMYRPTGEQQQKLPVLVYFHGGGFCVASFELVNYHDGALRLAAELPALVLSADYRLAPEHRLPAVFDDADSVLAWLRAQASAAAEPWLAESADFGRVFVGGDSAGGTISHHVAARHGAPPRGLRPPLDLLRRLGPHAIGGRVPACRTPGHGAVPPDVAPGAAAGRHHGPPLRQPARAGRRAVRPPRRRRRLPPAGTRRRPRPGRSA</sequence>
<feature type="compositionally biased region" description="Low complexity" evidence="1">
    <location>
        <begin position="209"/>
        <end position="224"/>
    </location>
</feature>
<organism evidence="3 4">
    <name type="scientific">Panicum virgatum</name>
    <name type="common">Blackwell switchgrass</name>
    <dbReference type="NCBI Taxonomy" id="38727"/>
    <lineage>
        <taxon>Eukaryota</taxon>
        <taxon>Viridiplantae</taxon>
        <taxon>Streptophyta</taxon>
        <taxon>Embryophyta</taxon>
        <taxon>Tracheophyta</taxon>
        <taxon>Spermatophyta</taxon>
        <taxon>Magnoliopsida</taxon>
        <taxon>Liliopsida</taxon>
        <taxon>Poales</taxon>
        <taxon>Poaceae</taxon>
        <taxon>PACMAD clade</taxon>
        <taxon>Panicoideae</taxon>
        <taxon>Panicodae</taxon>
        <taxon>Paniceae</taxon>
        <taxon>Panicinae</taxon>
        <taxon>Panicum</taxon>
        <taxon>Panicum sect. Hiantes</taxon>
    </lineage>
</organism>
<feature type="region of interest" description="Disordered" evidence="1">
    <location>
        <begin position="201"/>
        <end position="267"/>
    </location>
</feature>
<feature type="domain" description="Alpha/beta hydrolase fold-3" evidence="2">
    <location>
        <begin position="77"/>
        <end position="177"/>
    </location>
</feature>
<reference evidence="3" key="1">
    <citation type="submission" date="2020-05" db="EMBL/GenBank/DDBJ databases">
        <title>WGS assembly of Panicum virgatum.</title>
        <authorList>
            <person name="Lovell J.T."/>
            <person name="Jenkins J."/>
            <person name="Shu S."/>
            <person name="Juenger T.E."/>
            <person name="Schmutz J."/>
        </authorList>
    </citation>
    <scope>NUCLEOTIDE SEQUENCE</scope>
    <source>
        <strain evidence="3">AP13</strain>
    </source>
</reference>
<dbReference type="AlphaFoldDB" id="A0A8T0TC51"/>
<dbReference type="PANTHER" id="PTHR23024:SF657">
    <property type="entry name" value="ALPHA_BETA HYDROLASE FOLD-3 DOMAIN-CONTAINING PROTEIN"/>
    <property type="match status" value="1"/>
</dbReference>
<protein>
    <recommendedName>
        <fullName evidence="2">Alpha/beta hydrolase fold-3 domain-containing protein</fullName>
    </recommendedName>
</protein>
<keyword evidence="4" id="KW-1185">Reference proteome</keyword>
<evidence type="ECO:0000313" key="4">
    <source>
        <dbReference type="Proteomes" id="UP000823388"/>
    </source>
</evidence>
<dbReference type="SUPFAM" id="SSF53474">
    <property type="entry name" value="alpha/beta-Hydrolases"/>
    <property type="match status" value="1"/>
</dbReference>
<dbReference type="InterPro" id="IPR050466">
    <property type="entry name" value="Carboxylest/Gibb_receptor"/>
</dbReference>
<feature type="compositionally biased region" description="Basic residues" evidence="1">
    <location>
        <begin position="238"/>
        <end position="267"/>
    </location>
</feature>